<dbReference type="Pfam" id="PF00005">
    <property type="entry name" value="ABC_tran"/>
    <property type="match status" value="2"/>
</dbReference>
<feature type="compositionally biased region" description="Polar residues" evidence="9">
    <location>
        <begin position="873"/>
        <end position="890"/>
    </location>
</feature>
<feature type="region of interest" description="Disordered" evidence="9">
    <location>
        <begin position="872"/>
        <end position="892"/>
    </location>
</feature>
<evidence type="ECO:0000256" key="7">
    <source>
        <dbReference type="ARBA" id="ARBA00022989"/>
    </source>
</evidence>
<dbReference type="GO" id="GO:0016887">
    <property type="term" value="F:ATP hydrolysis activity"/>
    <property type="evidence" value="ECO:0007669"/>
    <property type="project" value="InterPro"/>
</dbReference>
<feature type="domain" description="ABC transporter" evidence="11">
    <location>
        <begin position="366"/>
        <end position="605"/>
    </location>
</feature>
<gene>
    <name evidence="12" type="ORF">DEA37_0006030</name>
</gene>
<evidence type="ECO:0000256" key="2">
    <source>
        <dbReference type="ARBA" id="ARBA00008869"/>
    </source>
</evidence>
<feature type="transmembrane region" description="Helical" evidence="10">
    <location>
        <begin position="1024"/>
        <end position="1046"/>
    </location>
</feature>
<dbReference type="GO" id="GO:0005319">
    <property type="term" value="F:lipid transporter activity"/>
    <property type="evidence" value="ECO:0007669"/>
    <property type="project" value="TreeGrafter"/>
</dbReference>
<evidence type="ECO:0000259" key="11">
    <source>
        <dbReference type="PROSITE" id="PS50893"/>
    </source>
</evidence>
<dbReference type="InterPro" id="IPR013525">
    <property type="entry name" value="ABC2_TM"/>
</dbReference>
<keyword evidence="6 12" id="KW-0067">ATP-binding</keyword>
<feature type="transmembrane region" description="Helical" evidence="10">
    <location>
        <begin position="1121"/>
        <end position="1143"/>
    </location>
</feature>
<comment type="subcellular location">
    <subcellularLocation>
        <location evidence="1">Membrane</location>
        <topology evidence="1">Multi-pass membrane protein</topology>
    </subcellularLocation>
</comment>
<dbReference type="SUPFAM" id="SSF52540">
    <property type="entry name" value="P-loop containing nucleoside triphosphate hydrolases"/>
    <property type="match status" value="2"/>
</dbReference>
<evidence type="ECO:0000313" key="13">
    <source>
        <dbReference type="Proteomes" id="UP000324629"/>
    </source>
</evidence>
<dbReference type="Pfam" id="PF12698">
    <property type="entry name" value="ABC2_membrane_3"/>
    <property type="match status" value="1"/>
</dbReference>
<feature type="transmembrane region" description="Helical" evidence="10">
    <location>
        <begin position="281"/>
        <end position="302"/>
    </location>
</feature>
<feature type="transmembrane region" description="Helical" evidence="10">
    <location>
        <begin position="1066"/>
        <end position="1086"/>
    </location>
</feature>
<dbReference type="FunFam" id="3.40.50.300:FF:000335">
    <property type="entry name" value="ATP binding cassette subfamily A member 5"/>
    <property type="match status" value="1"/>
</dbReference>
<feature type="transmembrane region" description="Helical" evidence="10">
    <location>
        <begin position="133"/>
        <end position="159"/>
    </location>
</feature>
<comment type="similarity">
    <text evidence="2">Belongs to the ABC transporter superfamily. ABCA family.</text>
</comment>
<feature type="transmembrane region" description="Helical" evidence="10">
    <location>
        <begin position="779"/>
        <end position="798"/>
    </location>
</feature>
<evidence type="ECO:0000256" key="1">
    <source>
        <dbReference type="ARBA" id="ARBA00004141"/>
    </source>
</evidence>
<dbReference type="GO" id="GO:0005524">
    <property type="term" value="F:ATP binding"/>
    <property type="evidence" value="ECO:0007669"/>
    <property type="project" value="UniProtKB-KW"/>
</dbReference>
<dbReference type="InterPro" id="IPR003439">
    <property type="entry name" value="ABC_transporter-like_ATP-bd"/>
</dbReference>
<sequence>MGTGKTSYLSSLLVQVCPTAEQHVEYIKPVIQLDKSQTSLTISFNCQEHAKTNELKSLPELEIHVAALRRDIYAESPQRWSMEKIGKFFIIHVMSAHQYLATACLVVCFASIMSLDKENGFRPLMALMGMRRVSYIIAHLIIYQVGVIFLAAFGTLIHYTLGNELTDEKLTASDYFSMFTSNLLASWHQFGLGLIFCSFARSTRTVMFPLLALFATLVISQLVLVNQVLEDVIWQRNSTIDDMGYLIPSYAHSSIHIQVSQTCGFAFILNKAMATRNEEYVSFYLRMQVTIALIFNIIGMYLDCVLNTGTGHKFNWTFPIDFCKMGLTTMTTREEVHRQPSIFMKGNTNLSIDHLVEESKLQFTRVWLKGVTKDYIRWRGLRKSTFRAVTKVDLLLQKGEITAILGHNGAGKTTIFSILAGLQPATGGQINIFGKNPLDAWDAINLRKITGVCTQFDVLDDRLTAYEHMRLVGAIKGLSYSATLTETVKLFAQLELDSYSDMATTLLPGGDKRKLSVAMALIGSPRLIMLDEPTSGVDPFSRRCIWRVLRDYRPNRVIVLITHYMDEADVLADRKAIMIGGRLVCYGTSKFLKENYNPGYMLHLTVMSKCNSASRLKHFLCNHFTGVSFVREFNEQLTFFVQSQAITRLTSVLFSTTGQEEMKACCVTSFGFTVTSLEEIFLKLDAEPMAWDDNPLLPPPENAESGRRKSSTIERIKQLTHPLSIRSWQQRRSVLAAVDKEPLLPSSSRPGWRVGLRQFGVLLRVLLGLLILPTPIYILLRTCLPVIVVAISAIIYHLEITTMPNDIRLDKRWYVTRMNMTDTRQHLSFALHRDTRASSSKLIADDLFQQDIDCLRIIFGPKEPYIEEFRFDPTTSPSGLSEDSTDTGHNYSRRGSTRYDIKSWNSRTINFTIILGQKDDDLTKQILLHHFALWNCMHFRNLKMSNTLSFDEATVPWIGDLTSWESQWPEWHPQMKMGTACIYLVACGVANCILSPLIAGDIVREKELRILTQLHLYGMKHWAYWGAHFFTHIFQYIMLACFTTIVMFSFKSHILSSWQTVILHNWINMLSAVDNILLIYVCCLFFQSAAGATVLFGSTVMIVIFVNITIFFIPLTMLEMAYGFILFFFPFADPFLSLLLTDFRIRLEKVYLFATTDAIYMPSLWRLLRYNHVKTSQLIHSFRILILGAMFVGANVYIHEITPRRKERKYYNVLHRLQPLSELDTRQMPYVVQATAEKVTDFIRSKPDTKLHPFKCFHNDLMHLSLSLSLVLLQTLHNADNVIAFAYKLTKCYFLGSLSFLGRFLNVLGCHTRAMDENTKVAVTDISFLVKSSEIFGVLGPSGSGKSTLLECLATVLQQDSGQLSMAISLVGDPSLVIMDEPSCGVDPRSRRNL</sequence>
<dbReference type="PANTHER" id="PTHR19229:SF250">
    <property type="entry name" value="ABC TRANSPORTER DOMAIN-CONTAINING PROTEIN-RELATED"/>
    <property type="match status" value="1"/>
</dbReference>
<dbReference type="SMART" id="SM00382">
    <property type="entry name" value="AAA"/>
    <property type="match status" value="1"/>
</dbReference>
<feature type="transmembrane region" description="Helical" evidence="10">
    <location>
        <begin position="1180"/>
        <end position="1198"/>
    </location>
</feature>
<dbReference type="PANTHER" id="PTHR19229">
    <property type="entry name" value="ATP-BINDING CASSETTE TRANSPORTER SUBFAMILY A ABCA"/>
    <property type="match status" value="1"/>
</dbReference>
<dbReference type="PROSITE" id="PS50893">
    <property type="entry name" value="ABC_TRANSPORTER_2"/>
    <property type="match status" value="1"/>
</dbReference>
<dbReference type="Proteomes" id="UP000324629">
    <property type="component" value="Unassembled WGS sequence"/>
</dbReference>
<dbReference type="InterPro" id="IPR026082">
    <property type="entry name" value="ABCA"/>
</dbReference>
<evidence type="ECO:0000256" key="8">
    <source>
        <dbReference type="ARBA" id="ARBA00023136"/>
    </source>
</evidence>
<feature type="transmembrane region" description="Helical" evidence="10">
    <location>
        <begin position="1093"/>
        <end position="1115"/>
    </location>
</feature>
<keyword evidence="13" id="KW-1185">Reference proteome</keyword>
<protein>
    <submittedName>
        <fullName evidence="12">ATP-binding cassette, subfamily A (ABC1), member 5</fullName>
    </submittedName>
</protein>
<name>A0A5J4NW22_9TREM</name>
<proteinExistence type="inferred from homology"/>
<keyword evidence="7 10" id="KW-1133">Transmembrane helix</keyword>
<evidence type="ECO:0000256" key="4">
    <source>
        <dbReference type="ARBA" id="ARBA00022692"/>
    </source>
</evidence>
<keyword evidence="3" id="KW-0813">Transport</keyword>
<dbReference type="EMBL" id="QNGE01000653">
    <property type="protein sequence ID" value="KAA3679721.1"/>
    <property type="molecule type" value="Genomic_DNA"/>
</dbReference>
<feature type="transmembrane region" description="Helical" evidence="10">
    <location>
        <begin position="249"/>
        <end position="269"/>
    </location>
</feature>
<dbReference type="GO" id="GO:0016020">
    <property type="term" value="C:membrane"/>
    <property type="evidence" value="ECO:0007669"/>
    <property type="project" value="UniProtKB-SubCell"/>
</dbReference>
<dbReference type="InterPro" id="IPR003593">
    <property type="entry name" value="AAA+_ATPase"/>
</dbReference>
<feature type="transmembrane region" description="Helical" evidence="10">
    <location>
        <begin position="179"/>
        <end position="199"/>
    </location>
</feature>
<feature type="transmembrane region" description="Helical" evidence="10">
    <location>
        <begin position="89"/>
        <end position="112"/>
    </location>
</feature>
<feature type="transmembrane region" description="Helical" evidence="10">
    <location>
        <begin position="206"/>
        <end position="229"/>
    </location>
</feature>
<evidence type="ECO:0000313" key="12">
    <source>
        <dbReference type="EMBL" id="KAA3679721.1"/>
    </source>
</evidence>
<dbReference type="CDD" id="cd03263">
    <property type="entry name" value="ABC_subfamily_A"/>
    <property type="match status" value="1"/>
</dbReference>
<dbReference type="InterPro" id="IPR027417">
    <property type="entry name" value="P-loop_NTPase"/>
</dbReference>
<reference evidence="12 13" key="1">
    <citation type="journal article" date="2019" name="Gigascience">
        <title>Whole-genome sequence of the oriental lung fluke Paragonimus westermani.</title>
        <authorList>
            <person name="Oey H."/>
            <person name="Zakrzewski M."/>
            <person name="Narain K."/>
            <person name="Devi K.R."/>
            <person name="Agatsuma T."/>
            <person name="Nawaratna S."/>
            <person name="Gobert G.N."/>
            <person name="Jones M.K."/>
            <person name="Ragan M.A."/>
            <person name="McManus D.P."/>
            <person name="Krause L."/>
        </authorList>
    </citation>
    <scope>NUCLEOTIDE SEQUENCE [LARGE SCALE GENOMIC DNA]</scope>
    <source>
        <strain evidence="12 13">IND2009</strain>
    </source>
</reference>
<comment type="caution">
    <text evidence="12">The sequence shown here is derived from an EMBL/GenBank/DDBJ whole genome shotgun (WGS) entry which is preliminary data.</text>
</comment>
<dbReference type="GO" id="GO:0140359">
    <property type="term" value="F:ABC-type transporter activity"/>
    <property type="evidence" value="ECO:0007669"/>
    <property type="project" value="InterPro"/>
</dbReference>
<evidence type="ECO:0000256" key="10">
    <source>
        <dbReference type="SAM" id="Phobius"/>
    </source>
</evidence>
<evidence type="ECO:0000256" key="6">
    <source>
        <dbReference type="ARBA" id="ARBA00022840"/>
    </source>
</evidence>
<dbReference type="Gene3D" id="3.40.50.300">
    <property type="entry name" value="P-loop containing nucleotide triphosphate hydrolases"/>
    <property type="match status" value="2"/>
</dbReference>
<accession>A0A5J4NW22</accession>
<keyword evidence="4 10" id="KW-0812">Transmembrane</keyword>
<keyword evidence="5" id="KW-0547">Nucleotide-binding</keyword>
<evidence type="ECO:0000256" key="9">
    <source>
        <dbReference type="SAM" id="MobiDB-lite"/>
    </source>
</evidence>
<evidence type="ECO:0000256" key="3">
    <source>
        <dbReference type="ARBA" id="ARBA00022448"/>
    </source>
</evidence>
<organism evidence="12 13">
    <name type="scientific">Paragonimus westermani</name>
    <dbReference type="NCBI Taxonomy" id="34504"/>
    <lineage>
        <taxon>Eukaryota</taxon>
        <taxon>Metazoa</taxon>
        <taxon>Spiralia</taxon>
        <taxon>Lophotrochozoa</taxon>
        <taxon>Platyhelminthes</taxon>
        <taxon>Trematoda</taxon>
        <taxon>Digenea</taxon>
        <taxon>Plagiorchiida</taxon>
        <taxon>Troglotremata</taxon>
        <taxon>Troglotrematidae</taxon>
        <taxon>Paragonimus</taxon>
    </lineage>
</organism>
<evidence type="ECO:0000256" key="5">
    <source>
        <dbReference type="ARBA" id="ARBA00022741"/>
    </source>
</evidence>
<keyword evidence="8 10" id="KW-0472">Membrane</keyword>